<sequence>MSRGQVFSLWLAAGFFILLAVYPASAETVTDGTSPEYEEGKINLTEYSANSYNETESIETELGLGFKFLKSMLSLLHLNLNLINETLSERSEEYPFLQPTIEGTSTGINAVNSTIDFVDDPTNMSKANATMHTFDSAIEDLNASLVYPQDMLDAANATLGSPEATTPILEDMYRITRAMITVYDHMEN</sequence>
<dbReference type="GeneID" id="24851523"/>
<organism evidence="1 2">
    <name type="scientific">Methanosarcina mazei LYC</name>
    <dbReference type="NCBI Taxonomy" id="1434114"/>
    <lineage>
        <taxon>Archaea</taxon>
        <taxon>Methanobacteriati</taxon>
        <taxon>Methanobacteriota</taxon>
        <taxon>Stenosarchaea group</taxon>
        <taxon>Methanomicrobia</taxon>
        <taxon>Methanosarcinales</taxon>
        <taxon>Methanosarcinaceae</taxon>
        <taxon>Methanosarcina</taxon>
    </lineage>
</organism>
<reference evidence="1 2" key="1">
    <citation type="submission" date="2014-07" db="EMBL/GenBank/DDBJ databases">
        <title>Methanogenic archaea and the global carbon cycle.</title>
        <authorList>
            <person name="Henriksen J.R."/>
            <person name="Luke J."/>
            <person name="Reinhart S."/>
            <person name="Benedict M.N."/>
            <person name="Youngblut N.D."/>
            <person name="Metcalf M.E."/>
            <person name="Whitaker R.J."/>
            <person name="Metcalf W.W."/>
        </authorList>
    </citation>
    <scope>NUCLEOTIDE SEQUENCE [LARGE SCALE GENOMIC DNA]</scope>
    <source>
        <strain evidence="1 2">LYC</strain>
    </source>
</reference>
<dbReference type="EMBL" id="CP009513">
    <property type="protein sequence ID" value="AKB68466.1"/>
    <property type="molecule type" value="Genomic_DNA"/>
</dbReference>
<dbReference type="HOGENOM" id="CLU_1431643_0_0_2"/>
<name>A0A0E3LWB2_METMZ</name>
<dbReference type="RefSeq" id="WP_011034736.1">
    <property type="nucleotide sequence ID" value="NZ_CP009513.1"/>
</dbReference>
<dbReference type="PATRIC" id="fig|1434114.4.peg.2437"/>
<evidence type="ECO:0000313" key="1">
    <source>
        <dbReference type="EMBL" id="AKB68466.1"/>
    </source>
</evidence>
<dbReference type="Proteomes" id="UP000033063">
    <property type="component" value="Chromosome"/>
</dbReference>
<accession>A0A0E3LWB2</accession>
<proteinExistence type="predicted"/>
<gene>
    <name evidence="1" type="ORF">MSMAL_1923</name>
</gene>
<protein>
    <submittedName>
        <fullName evidence="1">Uncharacterized protein</fullName>
    </submittedName>
</protein>
<evidence type="ECO:0000313" key="2">
    <source>
        <dbReference type="Proteomes" id="UP000033063"/>
    </source>
</evidence>
<dbReference type="AlphaFoldDB" id="A0A0E3LWB2"/>